<accession>A0ABU2WGY2</accession>
<dbReference type="RefSeq" id="WP_311363916.1">
    <property type="nucleotide sequence ID" value="NZ_JAVRIC010000004.1"/>
</dbReference>
<dbReference type="Proteomes" id="UP001254608">
    <property type="component" value="Unassembled WGS sequence"/>
</dbReference>
<protein>
    <submittedName>
        <fullName evidence="1">DUF1320 domain-containing protein</fullName>
    </submittedName>
</protein>
<name>A0ABU2WGY2_9GAMM</name>
<organism evidence="1 2">
    <name type="scientific">Banduia mediterranea</name>
    <dbReference type="NCBI Taxonomy" id="3075609"/>
    <lineage>
        <taxon>Bacteria</taxon>
        <taxon>Pseudomonadati</taxon>
        <taxon>Pseudomonadota</taxon>
        <taxon>Gammaproteobacteria</taxon>
        <taxon>Nevskiales</taxon>
        <taxon>Algiphilaceae</taxon>
        <taxon>Banduia</taxon>
    </lineage>
</organism>
<keyword evidence="2" id="KW-1185">Reference proteome</keyword>
<proteinExistence type="predicted"/>
<evidence type="ECO:0000313" key="2">
    <source>
        <dbReference type="Proteomes" id="UP001254608"/>
    </source>
</evidence>
<sequence>MSYATPADLIARFEADLVAQRAAPEGLRVTGDMLKAGIAGELGDYNAEEVAAIDAAIARIEEALSDATEFVNTHVSDLYAVPLSPLPLMIVRNTCSIARFYLWGDAAAKDGVEERDYKIAEKTLQAVRDGKLALGSATAPAPAAEHVSGEVFGPARLFTRDSMKGL</sequence>
<dbReference type="EMBL" id="JAVRIC010000004">
    <property type="protein sequence ID" value="MDT0496524.1"/>
    <property type="molecule type" value="Genomic_DNA"/>
</dbReference>
<evidence type="ECO:0000313" key="1">
    <source>
        <dbReference type="EMBL" id="MDT0496524.1"/>
    </source>
</evidence>
<reference evidence="1 2" key="1">
    <citation type="submission" date="2023-09" db="EMBL/GenBank/DDBJ databases">
        <authorList>
            <person name="Rey-Velasco X."/>
        </authorList>
    </citation>
    <scope>NUCLEOTIDE SEQUENCE [LARGE SCALE GENOMIC DNA]</scope>
    <source>
        <strain evidence="1 2">W345</strain>
    </source>
</reference>
<gene>
    <name evidence="1" type="ORF">RM530_03980</name>
</gene>
<dbReference type="InterPro" id="IPR009752">
    <property type="entry name" value="Phage_Mu_GpJ"/>
</dbReference>
<comment type="caution">
    <text evidence="1">The sequence shown here is derived from an EMBL/GenBank/DDBJ whole genome shotgun (WGS) entry which is preliminary data.</text>
</comment>
<dbReference type="Pfam" id="PF07030">
    <property type="entry name" value="Phage_Mu_Gp36"/>
    <property type="match status" value="1"/>
</dbReference>